<evidence type="ECO:0000313" key="3">
    <source>
        <dbReference type="Proteomes" id="UP000318815"/>
    </source>
</evidence>
<keyword evidence="1" id="KW-0862">Zinc</keyword>
<evidence type="ECO:0008006" key="4">
    <source>
        <dbReference type="Google" id="ProtNLM"/>
    </source>
</evidence>
<dbReference type="PRINTS" id="PR01955">
    <property type="entry name" value="LANCFRANKIA"/>
</dbReference>
<dbReference type="InterPro" id="IPR007822">
    <property type="entry name" value="LANC-like"/>
</dbReference>
<dbReference type="SMART" id="SM01260">
    <property type="entry name" value="LANC_like"/>
    <property type="match status" value="1"/>
</dbReference>
<dbReference type="Gene3D" id="1.50.10.20">
    <property type="match status" value="1"/>
</dbReference>
<dbReference type="RefSeq" id="WP_146305898.1">
    <property type="nucleotide sequence ID" value="NZ_VOHS01000013.1"/>
</dbReference>
<evidence type="ECO:0000313" key="2">
    <source>
        <dbReference type="EMBL" id="TWV99782.1"/>
    </source>
</evidence>
<accession>A0A5C6LRF7</accession>
<proteinExistence type="predicted"/>
<protein>
    <recommendedName>
        <fullName evidence="4">Lanthionine synthetase C family protein</fullName>
    </recommendedName>
</protein>
<feature type="binding site" evidence="1">
    <location>
        <position position="315"/>
    </location>
    <ligand>
        <name>Zn(2+)</name>
        <dbReference type="ChEBI" id="CHEBI:29105"/>
    </ligand>
</feature>
<organism evidence="2 3">
    <name type="scientific">Chitinophaga pinensis</name>
    <dbReference type="NCBI Taxonomy" id="79329"/>
    <lineage>
        <taxon>Bacteria</taxon>
        <taxon>Pseudomonadati</taxon>
        <taxon>Bacteroidota</taxon>
        <taxon>Chitinophagia</taxon>
        <taxon>Chitinophagales</taxon>
        <taxon>Chitinophagaceae</taxon>
        <taxon>Chitinophaga</taxon>
    </lineage>
</organism>
<gene>
    <name evidence="2" type="ORF">FEF09_15145</name>
</gene>
<comment type="caution">
    <text evidence="2">The sequence shown here is derived from an EMBL/GenBank/DDBJ whole genome shotgun (WGS) entry which is preliminary data.</text>
</comment>
<dbReference type="Proteomes" id="UP000318815">
    <property type="component" value="Unassembled WGS sequence"/>
</dbReference>
<name>A0A5C6LRF7_9BACT</name>
<evidence type="ECO:0000256" key="1">
    <source>
        <dbReference type="PIRSR" id="PIRSR607822-1"/>
    </source>
</evidence>
<feature type="binding site" evidence="1">
    <location>
        <position position="264"/>
    </location>
    <ligand>
        <name>Zn(2+)</name>
        <dbReference type="ChEBI" id="CHEBI:29105"/>
    </ligand>
</feature>
<keyword evidence="1" id="KW-0479">Metal-binding</keyword>
<reference evidence="2 3" key="1">
    <citation type="submission" date="2019-08" db="EMBL/GenBank/DDBJ databases">
        <title>Whole genome sequencing of chitin degrading bacteria Chitinophaga pinensis YS16.</title>
        <authorList>
            <person name="Singh R.P."/>
            <person name="Manchanda G."/>
            <person name="Maurya I.K."/>
            <person name="Joshi N.K."/>
            <person name="Srivastava A.K."/>
        </authorList>
    </citation>
    <scope>NUCLEOTIDE SEQUENCE [LARGE SCALE GENOMIC DNA]</scope>
    <source>
        <strain evidence="2 3">YS-16</strain>
    </source>
</reference>
<keyword evidence="3" id="KW-1185">Reference proteome</keyword>
<dbReference type="InterPro" id="IPR033889">
    <property type="entry name" value="LanC"/>
</dbReference>
<dbReference type="PRINTS" id="PR01950">
    <property type="entry name" value="LANCSUPER"/>
</dbReference>
<dbReference type="CDD" id="cd04793">
    <property type="entry name" value="LanC"/>
    <property type="match status" value="1"/>
</dbReference>
<dbReference type="OrthoDB" id="6313827at2"/>
<feature type="binding site" evidence="1">
    <location>
        <position position="314"/>
    </location>
    <ligand>
        <name>Zn(2+)</name>
        <dbReference type="ChEBI" id="CHEBI:29105"/>
    </ligand>
</feature>
<dbReference type="Pfam" id="PF05147">
    <property type="entry name" value="LANC_like"/>
    <property type="match status" value="1"/>
</dbReference>
<sequence length="404" mass="44771">MDYKKSAGKILQDISSSLDSFTEKDASPGLLGGYTGAALFYAYYYQLTEKEEHLNKIHQLLERAVHDLAATALPFSHCNGIAGIVWGIQHLIKAGFAGEDELEDIFEEVDEVLGREMLSALQQGGYDFLHQGLGIALYFLERNHYTAAGQWLPALVDTLQSTAIETSAGITWKDQLTGLADRPAGLHSFNLGLAHGVPAIISILGMIHSKGIAVSQTESMIRKGISWIEACRNLPEEESTSLYPVLVDERHKALTGKQSRLGWCYGDPGIATLMLNAGRWLHDDYYVENALRIFHHTIRHRNLQNSHVHDACLCHGSAGIAHIYRRAWLQTKEPFLLNGATDWLQHTLQMNTHKEGPAGFRFYGKDDYENSYGILEGVAGIGLSLIAAIDPDTDPAWDRCILLC</sequence>
<dbReference type="AlphaFoldDB" id="A0A5C6LRF7"/>
<dbReference type="SUPFAM" id="SSF158745">
    <property type="entry name" value="LanC-like"/>
    <property type="match status" value="1"/>
</dbReference>
<dbReference type="GO" id="GO:0031179">
    <property type="term" value="P:peptide modification"/>
    <property type="evidence" value="ECO:0007669"/>
    <property type="project" value="InterPro"/>
</dbReference>
<dbReference type="GO" id="GO:0046872">
    <property type="term" value="F:metal ion binding"/>
    <property type="evidence" value="ECO:0007669"/>
    <property type="project" value="UniProtKB-KW"/>
</dbReference>
<dbReference type="EMBL" id="VOHS01000013">
    <property type="protein sequence ID" value="TWV99782.1"/>
    <property type="molecule type" value="Genomic_DNA"/>
</dbReference>